<dbReference type="InterPro" id="IPR036373">
    <property type="entry name" value="Ribosomal_bL17_sf"/>
</dbReference>
<proteinExistence type="inferred from homology"/>
<dbReference type="NCBIfam" id="TIGR00059">
    <property type="entry name" value="L17"/>
    <property type="match status" value="1"/>
</dbReference>
<dbReference type="EMBL" id="CAEZYG010000013">
    <property type="protein sequence ID" value="CAB4704117.1"/>
    <property type="molecule type" value="Genomic_DNA"/>
</dbReference>
<keyword evidence="2" id="KW-0689">Ribosomal protein</keyword>
<dbReference type="GO" id="GO:0022625">
    <property type="term" value="C:cytosolic large ribosomal subunit"/>
    <property type="evidence" value="ECO:0007669"/>
    <property type="project" value="TreeGrafter"/>
</dbReference>
<organism evidence="4">
    <name type="scientific">freshwater metagenome</name>
    <dbReference type="NCBI Taxonomy" id="449393"/>
    <lineage>
        <taxon>unclassified sequences</taxon>
        <taxon>metagenomes</taxon>
        <taxon>ecological metagenomes</taxon>
    </lineage>
</organism>
<reference evidence="4" key="1">
    <citation type="submission" date="2020-05" db="EMBL/GenBank/DDBJ databases">
        <authorList>
            <person name="Chiriac C."/>
            <person name="Salcher M."/>
            <person name="Ghai R."/>
            <person name="Kavagutti S V."/>
        </authorList>
    </citation>
    <scope>NUCLEOTIDE SEQUENCE</scope>
</reference>
<dbReference type="PANTHER" id="PTHR14413:SF16">
    <property type="entry name" value="LARGE RIBOSOMAL SUBUNIT PROTEIN BL17M"/>
    <property type="match status" value="1"/>
</dbReference>
<dbReference type="SUPFAM" id="SSF64263">
    <property type="entry name" value="Prokaryotic ribosomal protein L17"/>
    <property type="match status" value="1"/>
</dbReference>
<sequence length="122" mass="13535">MPATPRRSRSFGGSAHHQKILMANLAASLFAAEGITTTEGKAKMLRPIAEKLITKAIKAQEGPMRVHRIRQIQSYLNDKEMTNKLVNVVAPRYVGRNGGYTRIMKLGPRHGDNAPMSRIELV</sequence>
<accession>A0A6J6PZ82</accession>
<name>A0A6J6PZ82_9ZZZZ</name>
<dbReference type="InterPro" id="IPR000456">
    <property type="entry name" value="Ribosomal_bL17"/>
</dbReference>
<dbReference type="GO" id="GO:0006412">
    <property type="term" value="P:translation"/>
    <property type="evidence" value="ECO:0007669"/>
    <property type="project" value="InterPro"/>
</dbReference>
<dbReference type="Gene3D" id="3.90.1030.10">
    <property type="entry name" value="Ribosomal protein L17"/>
    <property type="match status" value="1"/>
</dbReference>
<keyword evidence="3" id="KW-0687">Ribonucleoprotein</keyword>
<gene>
    <name evidence="4" type="ORF">UFOPK2657_00158</name>
</gene>
<dbReference type="HAMAP" id="MF_01368">
    <property type="entry name" value="Ribosomal_bL17"/>
    <property type="match status" value="1"/>
</dbReference>
<dbReference type="Pfam" id="PF01196">
    <property type="entry name" value="Ribosomal_L17"/>
    <property type="match status" value="1"/>
</dbReference>
<evidence type="ECO:0000313" key="4">
    <source>
        <dbReference type="EMBL" id="CAB4704117.1"/>
    </source>
</evidence>
<comment type="similarity">
    <text evidence="1">Belongs to the bacterial ribosomal protein bL17 family.</text>
</comment>
<dbReference type="AlphaFoldDB" id="A0A6J6PZ82"/>
<protein>
    <submittedName>
        <fullName evidence="4">Unannotated protein</fullName>
    </submittedName>
</protein>
<dbReference type="PANTHER" id="PTHR14413">
    <property type="entry name" value="RIBOSOMAL PROTEIN L17"/>
    <property type="match status" value="1"/>
</dbReference>
<evidence type="ECO:0000256" key="1">
    <source>
        <dbReference type="ARBA" id="ARBA00008777"/>
    </source>
</evidence>
<evidence type="ECO:0000256" key="3">
    <source>
        <dbReference type="ARBA" id="ARBA00023274"/>
    </source>
</evidence>
<dbReference type="GO" id="GO:0003735">
    <property type="term" value="F:structural constituent of ribosome"/>
    <property type="evidence" value="ECO:0007669"/>
    <property type="project" value="InterPro"/>
</dbReference>
<evidence type="ECO:0000256" key="2">
    <source>
        <dbReference type="ARBA" id="ARBA00022980"/>
    </source>
</evidence>